<dbReference type="SUPFAM" id="SSF55486">
    <property type="entry name" value="Metalloproteases ('zincins'), catalytic domain"/>
    <property type="match status" value="1"/>
</dbReference>
<evidence type="ECO:0000259" key="6">
    <source>
        <dbReference type="Pfam" id="PF00413"/>
    </source>
</evidence>
<evidence type="ECO:0000256" key="1">
    <source>
        <dbReference type="ARBA" id="ARBA00022670"/>
    </source>
</evidence>
<dbReference type="GO" id="GO:0031012">
    <property type="term" value="C:extracellular matrix"/>
    <property type="evidence" value="ECO:0007669"/>
    <property type="project" value="InterPro"/>
</dbReference>
<comment type="caution">
    <text evidence="7">The sequence shown here is derived from an EMBL/GenBank/DDBJ whole genome shotgun (WGS) entry which is preliminary data.</text>
</comment>
<name>A0A4R8S124_9MYCO</name>
<keyword evidence="4" id="KW-0862">Zinc</keyword>
<sequence length="403" mass="43721">MAMNDHWRFPVHLREVLAVTAVGALLVGGFKVTSDYITPGSGFSTIATGAADPTGPTGGPGDGGMNGSQFQPPGLPPQMPDYQGGINQPPLNQDNGISIYNTGAPQQGGQRAPGQQSGQQPEGQQPLHGTQIPDYQTATPYTQGPGKANPDYQAPQQGNQAQQPQQGNQQPASQAPTQQPTQTQASTQSQAPTETQGPDQQDGNQDKQKKNSRSKKKPDDKKSDQCKGNVSVSPDGVVDIKNADPFRFHGDGSNSVKNRELTYEVHTKWAKEYRQAIENWQYIVGNDKVKFIEKGPDQGATMTVVDNWKPSSDEWQPANTDTWASWDQFMNWMFQDSITTNGPAMEKAVPAQRVSVFAHEIGHALGLDHSCINTLMFDSMADNEVGPIAPTPIDAKMFQIIWP</sequence>
<feature type="region of interest" description="Disordered" evidence="5">
    <location>
        <begin position="43"/>
        <end position="237"/>
    </location>
</feature>
<feature type="compositionally biased region" description="Low complexity" evidence="5">
    <location>
        <begin position="103"/>
        <end position="126"/>
    </location>
</feature>
<feature type="compositionally biased region" description="Polar residues" evidence="5">
    <location>
        <begin position="85"/>
        <end position="101"/>
    </location>
</feature>
<evidence type="ECO:0000256" key="4">
    <source>
        <dbReference type="ARBA" id="ARBA00022833"/>
    </source>
</evidence>
<evidence type="ECO:0000256" key="3">
    <source>
        <dbReference type="ARBA" id="ARBA00022801"/>
    </source>
</evidence>
<reference evidence="7 8" key="1">
    <citation type="journal article" date="2019" name="Sci. Rep.">
        <title>Extended insight into the Mycobacterium chelonae-abscessus complex through whole genome sequencing of Mycobacterium salmoniphilum outbreak and Mycobacterium salmoniphilum-like strains.</title>
        <authorList>
            <person name="Behra P.R.K."/>
            <person name="Das S."/>
            <person name="Pettersson B.M.F."/>
            <person name="Shirreff L."/>
            <person name="DuCote T."/>
            <person name="Jacobsson K.G."/>
            <person name="Ennis D.G."/>
            <person name="Kirsebom L.A."/>
        </authorList>
    </citation>
    <scope>NUCLEOTIDE SEQUENCE [LARGE SCALE GENOMIC DNA]</scope>
    <source>
        <strain evidence="7 8">DE 4585</strain>
    </source>
</reference>
<evidence type="ECO:0000256" key="2">
    <source>
        <dbReference type="ARBA" id="ARBA00022723"/>
    </source>
</evidence>
<evidence type="ECO:0000313" key="8">
    <source>
        <dbReference type="Proteomes" id="UP000295117"/>
    </source>
</evidence>
<keyword evidence="1" id="KW-0645">Protease</keyword>
<organism evidence="7 8">
    <name type="scientific">Mycobacteroides salmoniphilum</name>
    <dbReference type="NCBI Taxonomy" id="404941"/>
    <lineage>
        <taxon>Bacteria</taxon>
        <taxon>Bacillati</taxon>
        <taxon>Actinomycetota</taxon>
        <taxon>Actinomycetes</taxon>
        <taxon>Mycobacteriales</taxon>
        <taxon>Mycobacteriaceae</taxon>
        <taxon>Mycobacteroides</taxon>
    </lineage>
</organism>
<dbReference type="EMBL" id="PECH01000006">
    <property type="protein sequence ID" value="TDZ82785.1"/>
    <property type="molecule type" value="Genomic_DNA"/>
</dbReference>
<feature type="domain" description="Peptidase M10 metallopeptidase" evidence="6">
    <location>
        <begin position="319"/>
        <end position="381"/>
    </location>
</feature>
<accession>A0A4R8S124</accession>
<dbReference type="AlphaFoldDB" id="A0A4R8S124"/>
<dbReference type="Pfam" id="PF00413">
    <property type="entry name" value="Peptidase_M10"/>
    <property type="match status" value="1"/>
</dbReference>
<dbReference type="GO" id="GO:0008270">
    <property type="term" value="F:zinc ion binding"/>
    <property type="evidence" value="ECO:0007669"/>
    <property type="project" value="InterPro"/>
</dbReference>
<keyword evidence="3" id="KW-0378">Hydrolase</keyword>
<dbReference type="RefSeq" id="WP_420872483.1">
    <property type="nucleotide sequence ID" value="NZ_PECG01000009.1"/>
</dbReference>
<evidence type="ECO:0000313" key="7">
    <source>
        <dbReference type="EMBL" id="TDZ82785.1"/>
    </source>
</evidence>
<keyword evidence="2" id="KW-0479">Metal-binding</keyword>
<dbReference type="Gene3D" id="3.40.390.10">
    <property type="entry name" value="Collagenase (Catalytic Domain)"/>
    <property type="match status" value="1"/>
</dbReference>
<feature type="compositionally biased region" description="Polar residues" evidence="5">
    <location>
        <begin position="133"/>
        <end position="142"/>
    </location>
</feature>
<feature type="compositionally biased region" description="Low complexity" evidence="5">
    <location>
        <begin position="153"/>
        <end position="203"/>
    </location>
</feature>
<evidence type="ECO:0000256" key="5">
    <source>
        <dbReference type="SAM" id="MobiDB-lite"/>
    </source>
</evidence>
<gene>
    <name evidence="7" type="ORF">DE4585_01577</name>
</gene>
<dbReference type="GO" id="GO:0004222">
    <property type="term" value="F:metalloendopeptidase activity"/>
    <property type="evidence" value="ECO:0007669"/>
    <property type="project" value="InterPro"/>
</dbReference>
<protein>
    <recommendedName>
        <fullName evidence="6">Peptidase M10 metallopeptidase domain-containing protein</fullName>
    </recommendedName>
</protein>
<dbReference type="GO" id="GO:0006508">
    <property type="term" value="P:proteolysis"/>
    <property type="evidence" value="ECO:0007669"/>
    <property type="project" value="UniProtKB-KW"/>
</dbReference>
<dbReference type="InterPro" id="IPR001818">
    <property type="entry name" value="Pept_M10_metallopeptidase"/>
</dbReference>
<dbReference type="InterPro" id="IPR024079">
    <property type="entry name" value="MetalloPept_cat_dom_sf"/>
</dbReference>
<proteinExistence type="predicted"/>
<dbReference type="Proteomes" id="UP000295117">
    <property type="component" value="Unassembled WGS sequence"/>
</dbReference>
<feature type="compositionally biased region" description="Gly residues" evidence="5">
    <location>
        <begin position="56"/>
        <end position="66"/>
    </location>
</feature>